<name>A0ABU2THD1_9ACTN</name>
<evidence type="ECO:0000313" key="1">
    <source>
        <dbReference type="EMBL" id="MDT0460322.1"/>
    </source>
</evidence>
<sequence length="43" mass="4336">MDTTGIWITAQLPLIILNGGSTATYAGSSNHLPATAHGGVITL</sequence>
<evidence type="ECO:0000313" key="2">
    <source>
        <dbReference type="Proteomes" id="UP001180551"/>
    </source>
</evidence>
<organism evidence="1 2">
    <name type="scientific">Streptomyces mooreae</name>
    <dbReference type="NCBI Taxonomy" id="3075523"/>
    <lineage>
        <taxon>Bacteria</taxon>
        <taxon>Bacillati</taxon>
        <taxon>Actinomycetota</taxon>
        <taxon>Actinomycetes</taxon>
        <taxon>Kitasatosporales</taxon>
        <taxon>Streptomycetaceae</taxon>
        <taxon>Streptomyces</taxon>
    </lineage>
</organism>
<dbReference type="RefSeq" id="WP_311627272.1">
    <property type="nucleotide sequence ID" value="NZ_JAVRFE010000061.1"/>
</dbReference>
<comment type="caution">
    <text evidence="1">The sequence shown here is derived from an EMBL/GenBank/DDBJ whole genome shotgun (WGS) entry which is preliminary data.</text>
</comment>
<protein>
    <submittedName>
        <fullName evidence="1">Uncharacterized protein</fullName>
    </submittedName>
</protein>
<proteinExistence type="predicted"/>
<accession>A0ABU2THD1</accession>
<reference evidence="1" key="1">
    <citation type="submission" date="2024-05" db="EMBL/GenBank/DDBJ databases">
        <title>30 novel species of actinomycetes from the DSMZ collection.</title>
        <authorList>
            <person name="Nouioui I."/>
        </authorList>
    </citation>
    <scope>NUCLEOTIDE SEQUENCE</scope>
    <source>
        <strain evidence="1">DSM 41527</strain>
    </source>
</reference>
<keyword evidence="2" id="KW-1185">Reference proteome</keyword>
<gene>
    <name evidence="1" type="ORF">RM550_32150</name>
</gene>
<dbReference type="EMBL" id="JAVRFE010000061">
    <property type="protein sequence ID" value="MDT0460322.1"/>
    <property type="molecule type" value="Genomic_DNA"/>
</dbReference>
<dbReference type="Proteomes" id="UP001180551">
    <property type="component" value="Unassembled WGS sequence"/>
</dbReference>